<feature type="compositionally biased region" description="Basic residues" evidence="1">
    <location>
        <begin position="105"/>
        <end position="116"/>
    </location>
</feature>
<evidence type="ECO:0000313" key="3">
    <source>
        <dbReference type="EMBL" id="CAL1148808.1"/>
    </source>
</evidence>
<evidence type="ECO:0000256" key="1">
    <source>
        <dbReference type="SAM" id="MobiDB-lite"/>
    </source>
</evidence>
<feature type="compositionally biased region" description="Acidic residues" evidence="1">
    <location>
        <begin position="604"/>
        <end position="626"/>
    </location>
</feature>
<reference evidence="3" key="2">
    <citation type="submission" date="2024-04" db="EMBL/GenBank/DDBJ databases">
        <authorList>
            <person name="Chen Y."/>
            <person name="Shah S."/>
            <person name="Dougan E. K."/>
            <person name="Thang M."/>
            <person name="Chan C."/>
        </authorList>
    </citation>
    <scope>NUCLEOTIDE SEQUENCE [LARGE SCALE GENOMIC DNA]</scope>
</reference>
<evidence type="ECO:0000313" key="5">
    <source>
        <dbReference type="Proteomes" id="UP001152797"/>
    </source>
</evidence>
<feature type="compositionally biased region" description="Basic and acidic residues" evidence="1">
    <location>
        <begin position="140"/>
        <end position="158"/>
    </location>
</feature>
<keyword evidence="5" id="KW-1185">Reference proteome</keyword>
<evidence type="ECO:0000313" key="2">
    <source>
        <dbReference type="EMBL" id="CAI3995433.1"/>
    </source>
</evidence>
<feature type="region of interest" description="Disordered" evidence="1">
    <location>
        <begin position="95"/>
        <end position="158"/>
    </location>
</feature>
<dbReference type="OrthoDB" id="437318at2759"/>
<sequence length="626" mass="70107">MGSSESRLEYMVGASTCVRPSHDIYCNVVGRPLIGCELLRLQGSFPDDYSCPDALADLPEGLKRDLASNAFPTTVLQANLIATMIAHQDAWHQAASREDFASPKRGSRLNRKRPRQRQPPPEDGDGEPLCSKAKKNNRKRPSDDETNHDDGPSVKSARKDWMKGDCLSIAKKLALLKEFEECRNSGVRNPNKEMLLRKRPGYFSGCCSDSKWGGARKRFKWDLFAEMMPNQADKCDEVPSWLKSRLGCTDVKFKGPRQQVIPDELLQIADAILLEECKRGLEMDSKSVHGILTGLLDIYNEEATEFNQDSEKRHLERVAELKEEGRLSTQELEAIANAPASQIPLISKDDWCNKKMDYIVSQFCLFEPKRKVLWKNGDPGTLPCFSGKGFARRKKISNALAQHFGEASEFQGPLGKEVFQEMRTKWARENNVILLGGEKEELANWRHGGDKGALEQHMAVARGGFKELLQMTEAPEVDHSVLISQWLATREAWDKRIAARALDGKLLAPSSKKRYESFCADPNRTMVVDLEQQRVLPPSRVNSKTVGGRFVILTVSMALKAEELTIRFGKGPKHKLIVREFESEGCDEEDPHLDGAVGTAGPGEFEDLEGCMEGDPGEVMDESDEE</sequence>
<protein>
    <submittedName>
        <fullName evidence="4">Malate dehydrogenase 2, mitochondrial</fullName>
    </submittedName>
</protein>
<evidence type="ECO:0000313" key="4">
    <source>
        <dbReference type="EMBL" id="CAL4782745.1"/>
    </source>
</evidence>
<accession>A0A9P1G0K1</accession>
<dbReference type="EMBL" id="CAMXCT010002075">
    <property type="protein sequence ID" value="CAI3995433.1"/>
    <property type="molecule type" value="Genomic_DNA"/>
</dbReference>
<dbReference type="EMBL" id="CAMXCT030002075">
    <property type="protein sequence ID" value="CAL4782745.1"/>
    <property type="molecule type" value="Genomic_DNA"/>
</dbReference>
<dbReference type="AlphaFoldDB" id="A0A9P1G0K1"/>
<gene>
    <name evidence="2" type="ORF">C1SCF055_LOCUS21999</name>
</gene>
<name>A0A9P1G0K1_9DINO</name>
<feature type="region of interest" description="Disordered" evidence="1">
    <location>
        <begin position="584"/>
        <end position="626"/>
    </location>
</feature>
<reference evidence="2" key="1">
    <citation type="submission" date="2022-10" db="EMBL/GenBank/DDBJ databases">
        <authorList>
            <person name="Chen Y."/>
            <person name="Dougan E. K."/>
            <person name="Chan C."/>
            <person name="Rhodes N."/>
            <person name="Thang M."/>
        </authorList>
    </citation>
    <scope>NUCLEOTIDE SEQUENCE</scope>
</reference>
<comment type="caution">
    <text evidence="2">The sequence shown here is derived from an EMBL/GenBank/DDBJ whole genome shotgun (WGS) entry which is preliminary data.</text>
</comment>
<proteinExistence type="predicted"/>
<dbReference type="Proteomes" id="UP001152797">
    <property type="component" value="Unassembled WGS sequence"/>
</dbReference>
<dbReference type="EMBL" id="CAMXCT020002075">
    <property type="protein sequence ID" value="CAL1148808.1"/>
    <property type="molecule type" value="Genomic_DNA"/>
</dbReference>
<feature type="non-terminal residue" evidence="2">
    <location>
        <position position="1"/>
    </location>
</feature>
<organism evidence="2">
    <name type="scientific">Cladocopium goreaui</name>
    <dbReference type="NCBI Taxonomy" id="2562237"/>
    <lineage>
        <taxon>Eukaryota</taxon>
        <taxon>Sar</taxon>
        <taxon>Alveolata</taxon>
        <taxon>Dinophyceae</taxon>
        <taxon>Suessiales</taxon>
        <taxon>Symbiodiniaceae</taxon>
        <taxon>Cladocopium</taxon>
    </lineage>
</organism>